<dbReference type="NCBIfam" id="TIGR00720">
    <property type="entry name" value="sda_mono"/>
    <property type="match status" value="1"/>
</dbReference>
<name>A0A7W5P5M9_9ACTN</name>
<dbReference type="InterPro" id="IPR005131">
    <property type="entry name" value="Ser_deHydtase_bsu"/>
</dbReference>
<evidence type="ECO:0000259" key="15">
    <source>
        <dbReference type="Pfam" id="PF03315"/>
    </source>
</evidence>
<dbReference type="GO" id="GO:0003941">
    <property type="term" value="F:L-serine ammonia-lyase activity"/>
    <property type="evidence" value="ECO:0007669"/>
    <property type="project" value="UniProtKB-UniRule"/>
</dbReference>
<keyword evidence="17" id="KW-1185">Reference proteome</keyword>
<dbReference type="InterPro" id="IPR029009">
    <property type="entry name" value="ASB_dom_sf"/>
</dbReference>
<reference evidence="16 17" key="1">
    <citation type="submission" date="2020-08" db="EMBL/GenBank/DDBJ databases">
        <title>Sequencing the genomes of 1000 actinobacteria strains.</title>
        <authorList>
            <person name="Klenk H.-P."/>
        </authorList>
    </citation>
    <scope>NUCLEOTIDE SEQUENCE [LARGE SCALE GENOMIC DNA]</scope>
    <source>
        <strain evidence="16 17">DSM 11053</strain>
    </source>
</reference>
<evidence type="ECO:0000256" key="4">
    <source>
        <dbReference type="ARBA" id="ARBA00012093"/>
    </source>
</evidence>
<evidence type="ECO:0000256" key="10">
    <source>
        <dbReference type="ARBA" id="ARBA00023014"/>
    </source>
</evidence>
<dbReference type="Pfam" id="PF03313">
    <property type="entry name" value="SDH_alpha"/>
    <property type="match status" value="1"/>
</dbReference>
<evidence type="ECO:0000256" key="9">
    <source>
        <dbReference type="ARBA" id="ARBA00023004"/>
    </source>
</evidence>
<dbReference type="InterPro" id="IPR051318">
    <property type="entry name" value="Fe-S_L-Ser"/>
</dbReference>
<dbReference type="EMBL" id="JACHZG010000001">
    <property type="protein sequence ID" value="MBB3325462.1"/>
    <property type="molecule type" value="Genomic_DNA"/>
</dbReference>
<evidence type="ECO:0000313" key="17">
    <source>
        <dbReference type="Proteomes" id="UP000565572"/>
    </source>
</evidence>
<dbReference type="EC" id="4.3.1.17" evidence="4 13"/>
<dbReference type="FunFam" id="3.30.1330.90:FF:000001">
    <property type="entry name" value="L-serine ammonia-lyase 1"/>
    <property type="match status" value="1"/>
</dbReference>
<feature type="domain" description="Serine dehydratase beta chain" evidence="15">
    <location>
        <begin position="3"/>
        <end position="155"/>
    </location>
</feature>
<protein>
    <recommendedName>
        <fullName evidence="5 13">L-serine dehydratase</fullName>
        <ecNumber evidence="4 13">4.3.1.17</ecNumber>
    </recommendedName>
</protein>
<keyword evidence="11 13" id="KW-0456">Lyase</keyword>
<evidence type="ECO:0000256" key="6">
    <source>
        <dbReference type="ARBA" id="ARBA00022432"/>
    </source>
</evidence>
<sequence length="468" mass="48770">MVSVFELFTVGIGPSSSHTVGPMRAAKRFVEALTASDLLRRTRRVRVELFGSLGATGHGHGSDRAVLWGLTGLDPETIDTGAAPGLAQTIKETGRLRLGGHHEVAFDAGEDLVMHRRRSLPFHPNGMTCTAWDADGAEVLSRTYYSIGGGFVLDDDGSGHPTLRPDATPVPYPFRTAGELLAACEREGLSIAEVMLANEAARSSEADVREGLLHLWEVMVACVAQGTTTPGVLPGGLKVRRRAADLRTSLDGRHDVDVAAVARGEVSTADPLAALDWLTVWALAVNEENASGGRIVTAPTNGAAGVIPAVLHYAVTFLPGPTEETVVKFLLTAGAIAAIYQQTASISGAEVGCQGEVGTACSMAAGALAAVLGGTPAQVENAAEIGMEHHLGLTCDPVGGLVQIPCIERNAVGAVKAVTAARLALHGDGRHTVSLDKVIKTMMETGADMKIKYKETSRGGLAVNIVEC</sequence>
<evidence type="ECO:0000256" key="5">
    <source>
        <dbReference type="ARBA" id="ARBA00018995"/>
    </source>
</evidence>
<keyword evidence="8 13" id="KW-0479">Metal-binding</keyword>
<dbReference type="PANTHER" id="PTHR30182">
    <property type="entry name" value="L-SERINE DEHYDRATASE"/>
    <property type="match status" value="1"/>
</dbReference>
<keyword evidence="6 13" id="KW-0312">Gluconeogenesis</keyword>
<dbReference type="PANTHER" id="PTHR30182:SF1">
    <property type="entry name" value="L-SERINE DEHYDRATASE 1"/>
    <property type="match status" value="1"/>
</dbReference>
<dbReference type="InterPro" id="IPR004644">
    <property type="entry name" value="Fe-S_L-Ser_mono"/>
</dbReference>
<dbReference type="Gene3D" id="3.30.1330.90">
    <property type="entry name" value="D-3-phosphoglycerate dehydrogenase, domain 3"/>
    <property type="match status" value="1"/>
</dbReference>
<evidence type="ECO:0000256" key="1">
    <source>
        <dbReference type="ARBA" id="ARBA00001966"/>
    </source>
</evidence>
<evidence type="ECO:0000256" key="13">
    <source>
        <dbReference type="RuleBase" id="RU366059"/>
    </source>
</evidence>
<dbReference type="GO" id="GO:0051539">
    <property type="term" value="F:4 iron, 4 sulfur cluster binding"/>
    <property type="evidence" value="ECO:0007669"/>
    <property type="project" value="UniProtKB-UniRule"/>
</dbReference>
<evidence type="ECO:0000256" key="3">
    <source>
        <dbReference type="ARBA" id="ARBA00008636"/>
    </source>
</evidence>
<dbReference type="GO" id="GO:0006094">
    <property type="term" value="P:gluconeogenesis"/>
    <property type="evidence" value="ECO:0007669"/>
    <property type="project" value="UniProtKB-KW"/>
</dbReference>
<evidence type="ECO:0000313" key="16">
    <source>
        <dbReference type="EMBL" id="MBB3325462.1"/>
    </source>
</evidence>
<keyword evidence="9 13" id="KW-0408">Iron</keyword>
<evidence type="ECO:0000256" key="12">
    <source>
        <dbReference type="ARBA" id="ARBA00049406"/>
    </source>
</evidence>
<dbReference type="GO" id="GO:0046872">
    <property type="term" value="F:metal ion binding"/>
    <property type="evidence" value="ECO:0007669"/>
    <property type="project" value="UniProtKB-KW"/>
</dbReference>
<dbReference type="InterPro" id="IPR005130">
    <property type="entry name" value="Ser_deHydtase-like_asu"/>
</dbReference>
<evidence type="ECO:0000256" key="7">
    <source>
        <dbReference type="ARBA" id="ARBA00022485"/>
    </source>
</evidence>
<comment type="pathway">
    <text evidence="2">Carbohydrate biosynthesis; gluconeogenesis.</text>
</comment>
<keyword evidence="7 13" id="KW-0004">4Fe-4S</keyword>
<dbReference type="Pfam" id="PF03315">
    <property type="entry name" value="SDH_beta"/>
    <property type="match status" value="1"/>
</dbReference>
<comment type="caution">
    <text evidence="16">The sequence shown here is derived from an EMBL/GenBank/DDBJ whole genome shotgun (WGS) entry which is preliminary data.</text>
</comment>
<organism evidence="16 17">
    <name type="scientific">Microlunatus antarcticus</name>
    <dbReference type="NCBI Taxonomy" id="53388"/>
    <lineage>
        <taxon>Bacteria</taxon>
        <taxon>Bacillati</taxon>
        <taxon>Actinomycetota</taxon>
        <taxon>Actinomycetes</taxon>
        <taxon>Propionibacteriales</taxon>
        <taxon>Propionibacteriaceae</taxon>
        <taxon>Microlunatus</taxon>
    </lineage>
</organism>
<gene>
    <name evidence="16" type="ORF">FHX39_000406</name>
</gene>
<proteinExistence type="inferred from homology"/>
<comment type="cofactor">
    <cofactor evidence="1 13">
        <name>[4Fe-4S] cluster</name>
        <dbReference type="ChEBI" id="CHEBI:49883"/>
    </cofactor>
</comment>
<comment type="catalytic activity">
    <reaction evidence="12 13">
        <text>L-serine = pyruvate + NH4(+)</text>
        <dbReference type="Rhea" id="RHEA:19169"/>
        <dbReference type="ChEBI" id="CHEBI:15361"/>
        <dbReference type="ChEBI" id="CHEBI:28938"/>
        <dbReference type="ChEBI" id="CHEBI:33384"/>
        <dbReference type="EC" id="4.3.1.17"/>
    </reaction>
</comment>
<dbReference type="AlphaFoldDB" id="A0A7W5P5M9"/>
<accession>A0A7W5P5M9</accession>
<dbReference type="Proteomes" id="UP000565572">
    <property type="component" value="Unassembled WGS sequence"/>
</dbReference>
<keyword evidence="10 13" id="KW-0411">Iron-sulfur</keyword>
<evidence type="ECO:0000256" key="11">
    <source>
        <dbReference type="ARBA" id="ARBA00023239"/>
    </source>
</evidence>
<evidence type="ECO:0000256" key="2">
    <source>
        <dbReference type="ARBA" id="ARBA00004742"/>
    </source>
</evidence>
<dbReference type="SUPFAM" id="SSF143548">
    <property type="entry name" value="Serine metabolism enzymes domain"/>
    <property type="match status" value="1"/>
</dbReference>
<evidence type="ECO:0000256" key="8">
    <source>
        <dbReference type="ARBA" id="ARBA00022723"/>
    </source>
</evidence>
<feature type="domain" description="Serine dehydratase-like alpha subunit" evidence="14">
    <location>
        <begin position="187"/>
        <end position="462"/>
    </location>
</feature>
<evidence type="ECO:0000259" key="14">
    <source>
        <dbReference type="Pfam" id="PF03313"/>
    </source>
</evidence>
<comment type="similarity">
    <text evidence="3 13">Belongs to the iron-sulfur dependent L-serine dehydratase family.</text>
</comment>